<dbReference type="Proteomes" id="UP000175971">
    <property type="component" value="Unassembled WGS sequence"/>
</dbReference>
<keyword evidence="4" id="KW-1185">Reference proteome</keyword>
<comment type="caution">
    <text evidence="3">The sequence shown here is derived from an EMBL/GenBank/DDBJ whole genome shotgun (WGS) entry which is preliminary data.</text>
</comment>
<dbReference type="Pfam" id="PF22768">
    <property type="entry name" value="SPP1_Dit"/>
    <property type="match status" value="1"/>
</dbReference>
<dbReference type="EMBL" id="LJGZ01000114">
    <property type="protein sequence ID" value="OEV14807.1"/>
    <property type="molecule type" value="Genomic_DNA"/>
</dbReference>
<organism evidence="3 4">
    <name type="scientific">Streptomyces nanshensis</name>
    <dbReference type="NCBI Taxonomy" id="518642"/>
    <lineage>
        <taxon>Bacteria</taxon>
        <taxon>Bacillati</taxon>
        <taxon>Actinomycetota</taxon>
        <taxon>Actinomycetes</taxon>
        <taxon>Kitasatosporales</taxon>
        <taxon>Streptomycetaceae</taxon>
        <taxon>Streptomyces</taxon>
    </lineage>
</organism>
<dbReference type="OrthoDB" id="5182475at2"/>
<feature type="domain" description="Siphovirus-type tail component C-terminal" evidence="1">
    <location>
        <begin position="217"/>
        <end position="316"/>
    </location>
</feature>
<evidence type="ECO:0000313" key="3">
    <source>
        <dbReference type="EMBL" id="OEV14808.1"/>
    </source>
</evidence>
<sequence length="321" mass="34253">MAETTTTYAYETAPGSLITRDGQIQWAGLLMGPGTPYEIDRTGITGWDDLPTLDSGDVSRPDRHGAWPGAQWAQSRLVGATVWLLPRTTGDALAVSTAFRDATGADGAEDWLAVRLHGETLAVRARISRKVVPQDRSYVVHGASKTSLQWTATDPRRFGAVLRECRAHLPVPEPGLLWPEEAGEGGLGLRWPLEWGVADPTGTGANASGSCTAVNAGSATAHPLIEFRGPVRRPTLTRLTDGRQLQYDIVLGPQDVLGVDTEAGTVLLNGTASRLYTATAASAPEQLFGLAPGATELAFRSNDTTPAPEASVTVRWRDAHW</sequence>
<evidence type="ECO:0000313" key="2">
    <source>
        <dbReference type="EMBL" id="OEV14807.1"/>
    </source>
</evidence>
<dbReference type="EMBL" id="LJGZ01000114">
    <property type="protein sequence ID" value="OEV14808.1"/>
    <property type="molecule type" value="Genomic_DNA"/>
</dbReference>
<dbReference type="AlphaFoldDB" id="A0A1E7LF48"/>
<dbReference type="InterPro" id="IPR054738">
    <property type="entry name" value="Siphovirus-type_tail_C"/>
</dbReference>
<dbReference type="RefSeq" id="WP_070205409.1">
    <property type="nucleotide sequence ID" value="NZ_LJGZ01000114.1"/>
</dbReference>
<reference evidence="3 4" key="1">
    <citation type="journal article" date="2016" name="Front. Microbiol.">
        <title>Comparative Genomics Analysis of Streptomyces Species Reveals Their Adaptation to the Marine Environment and Their Diversity at the Genomic Level.</title>
        <authorList>
            <person name="Tian X."/>
            <person name="Zhang Z."/>
            <person name="Yang T."/>
            <person name="Chen M."/>
            <person name="Li J."/>
            <person name="Chen F."/>
            <person name="Yang J."/>
            <person name="Li W."/>
            <person name="Zhang B."/>
            <person name="Zhang Z."/>
            <person name="Wu J."/>
            <person name="Zhang C."/>
            <person name="Long L."/>
            <person name="Xiao J."/>
        </authorList>
    </citation>
    <scope>NUCLEOTIDE SEQUENCE [LARGE SCALE GENOMIC DNA]</scope>
    <source>
        <strain evidence="3 4">SCSIO M10372</strain>
    </source>
</reference>
<evidence type="ECO:0000313" key="4">
    <source>
        <dbReference type="Proteomes" id="UP000175971"/>
    </source>
</evidence>
<gene>
    <name evidence="2" type="ORF">AN221_44145</name>
    <name evidence="3" type="ORF">AN221_44150</name>
</gene>
<name>A0A1E7LF48_9ACTN</name>
<accession>A0A1E7LF48</accession>
<dbReference type="PATRIC" id="fig|518642.7.peg.8711"/>
<dbReference type="Gene3D" id="2.60.120.860">
    <property type="match status" value="1"/>
</dbReference>
<evidence type="ECO:0000259" key="1">
    <source>
        <dbReference type="Pfam" id="PF22768"/>
    </source>
</evidence>
<proteinExistence type="predicted"/>
<protein>
    <recommendedName>
        <fullName evidence="1">Siphovirus-type tail component C-terminal domain-containing protein</fullName>
    </recommendedName>
</protein>